<dbReference type="InterPro" id="IPR013517">
    <property type="entry name" value="FG-GAP"/>
</dbReference>
<accession>A0A851GL28</accession>
<dbReference type="InterPro" id="IPR028994">
    <property type="entry name" value="Integrin_alpha_N"/>
</dbReference>
<name>A0A851GL28_9BACT</name>
<dbReference type="Proteomes" id="UP000557872">
    <property type="component" value="Unassembled WGS sequence"/>
</dbReference>
<gene>
    <name evidence="2" type="ORF">HW115_13045</name>
</gene>
<keyword evidence="1" id="KW-0732">Signal</keyword>
<dbReference type="SUPFAM" id="SSF69318">
    <property type="entry name" value="Integrin alpha N-terminal domain"/>
    <property type="match status" value="1"/>
</dbReference>
<dbReference type="AlphaFoldDB" id="A0A851GL28"/>
<dbReference type="Pfam" id="PF13517">
    <property type="entry name" value="FG-GAP_3"/>
    <property type="match status" value="1"/>
</dbReference>
<evidence type="ECO:0000313" key="2">
    <source>
        <dbReference type="EMBL" id="NWK56541.1"/>
    </source>
</evidence>
<protein>
    <submittedName>
        <fullName evidence="2">VCBS repeat-containing protein</fullName>
    </submittedName>
</protein>
<dbReference type="EMBL" id="JACBAZ010000004">
    <property type="protein sequence ID" value="NWK56541.1"/>
    <property type="molecule type" value="Genomic_DNA"/>
</dbReference>
<proteinExistence type="predicted"/>
<dbReference type="Gene3D" id="2.130.10.130">
    <property type="entry name" value="Integrin alpha, N-terminal"/>
    <property type="match status" value="1"/>
</dbReference>
<dbReference type="PANTHER" id="PTHR44103">
    <property type="entry name" value="PROPROTEIN CONVERTASE P"/>
    <property type="match status" value="1"/>
</dbReference>
<comment type="caution">
    <text evidence="2">The sequence shown here is derived from an EMBL/GenBank/DDBJ whole genome shotgun (WGS) entry which is preliminary data.</text>
</comment>
<dbReference type="PANTHER" id="PTHR44103:SF1">
    <property type="entry name" value="PROPROTEIN CONVERTASE P"/>
    <property type="match status" value="1"/>
</dbReference>
<evidence type="ECO:0000313" key="3">
    <source>
        <dbReference type="Proteomes" id="UP000557872"/>
    </source>
</evidence>
<organism evidence="2 3">
    <name type="scientific">Oceaniferula marina</name>
    <dbReference type="NCBI Taxonomy" id="2748318"/>
    <lineage>
        <taxon>Bacteria</taxon>
        <taxon>Pseudomonadati</taxon>
        <taxon>Verrucomicrobiota</taxon>
        <taxon>Verrucomicrobiia</taxon>
        <taxon>Verrucomicrobiales</taxon>
        <taxon>Verrucomicrobiaceae</taxon>
        <taxon>Oceaniferula</taxon>
    </lineage>
</organism>
<reference evidence="2 3" key="1">
    <citation type="submission" date="2020-07" db="EMBL/GenBank/DDBJ databases">
        <title>Roseicoccus Jingziensis gen. nov., sp. nov., isolated from coastal seawater.</title>
        <authorList>
            <person name="Feng X."/>
        </authorList>
    </citation>
    <scope>NUCLEOTIDE SEQUENCE [LARGE SCALE GENOMIC DNA]</scope>
    <source>
        <strain evidence="2 3">N1E253</strain>
    </source>
</reference>
<dbReference type="RefSeq" id="WP_178933308.1">
    <property type="nucleotide sequence ID" value="NZ_JACBAZ010000004.1"/>
</dbReference>
<keyword evidence="3" id="KW-1185">Reference proteome</keyword>
<sequence length="511" mass="54889">MNLQLFGVLMVSTLGLTAGPFGLDREVPLEARAVDGLGGDMLVTAICRGLINADTNPDAVFTSSSGDTLGWVDLFNGGTCSMIADDVAGASSLCVTDADGDGDHDIVVASRWERNLQVFYNNGAGGFDSRGVIQSGLDAVVSLSAYDLDGDFREDLVGVTDHDRELFWMPRLASGGFGEKQVIGVLDSAPVQLEVRDLDQDGLPELLVLDVQPGRVSVWKNQGAGQWVLNQTCGRGWSRFLLGDIDGGGDELLGVSSMTGNISVLSCDQAGQFSEPVHQSGSCVGFELEALVDCDGDGYADALLRSFAGDSFEWMKSTGDGRLEPHRKLMLSVDGPTHSLLTDWNDDQMTDLVVASQHGKPFIYHEGLAAGSYAFWMDDYGLDSREHPESGDANGDGVTNLSAYAFGLHPSSDHALPYAAMGAAHLGLPSGVYDQMTSDTGIVFVRRKNATRNGLGYSLWKSVDMQGWTPVELPVSSAQSIDSTWERVEYLEPSGEQRAVFYRVKLDYSHP</sequence>
<evidence type="ECO:0000256" key="1">
    <source>
        <dbReference type="ARBA" id="ARBA00022729"/>
    </source>
</evidence>